<evidence type="ECO:0000313" key="3">
    <source>
        <dbReference type="EMBL" id="CAB4627182.1"/>
    </source>
</evidence>
<dbReference type="Pfam" id="PF25583">
    <property type="entry name" value="WCX"/>
    <property type="match status" value="1"/>
</dbReference>
<dbReference type="Pfam" id="PF13280">
    <property type="entry name" value="WYL"/>
    <property type="match status" value="1"/>
</dbReference>
<gene>
    <name evidence="3" type="ORF">UFOPK2001_00295</name>
</gene>
<evidence type="ECO:0000259" key="2">
    <source>
        <dbReference type="Pfam" id="PF25583"/>
    </source>
</evidence>
<dbReference type="EMBL" id="CAEZVN010000015">
    <property type="protein sequence ID" value="CAB4627182.1"/>
    <property type="molecule type" value="Genomic_DNA"/>
</dbReference>
<proteinExistence type="predicted"/>
<sequence length="339" mass="38694">MPNEETWKPAKTDKSERLFQLTCVLLYSERGLTKRELFHAVDAYRTDLAKSSEDDFALNKKFERDKSDLRDMGIQVSNPDPKSDPDEMRYAIAADTFLWPEDIKFDAQELQLLNLAAQVWAQASLSSEANRGLVRLRGLGIEPATSDMLGFAPRLRTHEPSFLPLSQAIEDLVEVSFDYRKAEGEISRRHVQPWMLRSIDGQWLVVCWDKDQKAVRNFLLKRIVSKVSFRTVQINEKESELVRFEAPKSEDIQAAIEDLESHTASQIAKLKVRRDSQAWFHFNLGDEPGGDAEISFSYMDLHLLAEELSEYAHDITVLAPAELAKAIRNRFEAVANAHA</sequence>
<dbReference type="InterPro" id="IPR051534">
    <property type="entry name" value="CBASS_pafABC_assoc_protein"/>
</dbReference>
<feature type="domain" description="WYL" evidence="1">
    <location>
        <begin position="162"/>
        <end position="224"/>
    </location>
</feature>
<organism evidence="3">
    <name type="scientific">freshwater metagenome</name>
    <dbReference type="NCBI Taxonomy" id="449393"/>
    <lineage>
        <taxon>unclassified sequences</taxon>
        <taxon>metagenomes</taxon>
        <taxon>ecological metagenomes</taxon>
    </lineage>
</organism>
<name>A0A6J6IRA0_9ZZZZ</name>
<dbReference type="AlphaFoldDB" id="A0A6J6IRA0"/>
<feature type="domain" description="WCX" evidence="2">
    <location>
        <begin position="286"/>
        <end position="335"/>
    </location>
</feature>
<dbReference type="InterPro" id="IPR026881">
    <property type="entry name" value="WYL_dom"/>
</dbReference>
<accession>A0A6J6IRA0</accession>
<protein>
    <submittedName>
        <fullName evidence="3">Unannotated protein</fullName>
    </submittedName>
</protein>
<dbReference type="PANTHER" id="PTHR34580:SF3">
    <property type="entry name" value="PROTEIN PAFB"/>
    <property type="match status" value="1"/>
</dbReference>
<reference evidence="3" key="1">
    <citation type="submission" date="2020-05" db="EMBL/GenBank/DDBJ databases">
        <authorList>
            <person name="Chiriac C."/>
            <person name="Salcher M."/>
            <person name="Ghai R."/>
            <person name="Kavagutti S V."/>
        </authorList>
    </citation>
    <scope>NUCLEOTIDE SEQUENCE</scope>
</reference>
<dbReference type="PANTHER" id="PTHR34580">
    <property type="match status" value="1"/>
</dbReference>
<dbReference type="PROSITE" id="PS52050">
    <property type="entry name" value="WYL"/>
    <property type="match status" value="1"/>
</dbReference>
<evidence type="ECO:0000259" key="1">
    <source>
        <dbReference type="Pfam" id="PF13280"/>
    </source>
</evidence>
<dbReference type="InterPro" id="IPR057727">
    <property type="entry name" value="WCX_dom"/>
</dbReference>